<reference evidence="1 2" key="1">
    <citation type="submission" date="2019-03" db="EMBL/GenBank/DDBJ databases">
        <title>Single cell metagenomics reveals metabolic interactions within the superorganism composed of flagellate Streblomastix strix and complex community of Bacteroidetes bacteria on its surface.</title>
        <authorList>
            <person name="Treitli S.C."/>
            <person name="Kolisko M."/>
            <person name="Husnik F."/>
            <person name="Keeling P."/>
            <person name="Hampl V."/>
        </authorList>
    </citation>
    <scope>NUCLEOTIDE SEQUENCE [LARGE SCALE GENOMIC DNA]</scope>
    <source>
        <strain evidence="1">ST1C</strain>
    </source>
</reference>
<dbReference type="Proteomes" id="UP000324800">
    <property type="component" value="Unassembled WGS sequence"/>
</dbReference>
<dbReference type="AlphaFoldDB" id="A0A5J4UQ17"/>
<sequence length="109" mass="12762">MKIQKTFFKETLDIHDAHALVEINAPAAPDIHDEEEEINNIQKSIETIRNESSPNKVKPYTSQQGRIYWNDRDTASYLTLVNTLSNPLIFNAIHEILQYQNEKHRKKKM</sequence>
<protein>
    <submittedName>
        <fullName evidence="1">Uncharacterized protein</fullName>
    </submittedName>
</protein>
<gene>
    <name evidence="1" type="ORF">EZS28_032392</name>
</gene>
<evidence type="ECO:0000313" key="1">
    <source>
        <dbReference type="EMBL" id="KAA6372081.1"/>
    </source>
</evidence>
<proteinExistence type="predicted"/>
<dbReference type="EMBL" id="SNRW01013910">
    <property type="protein sequence ID" value="KAA6372081.1"/>
    <property type="molecule type" value="Genomic_DNA"/>
</dbReference>
<accession>A0A5J4UQ17</accession>
<organism evidence="1 2">
    <name type="scientific">Streblomastix strix</name>
    <dbReference type="NCBI Taxonomy" id="222440"/>
    <lineage>
        <taxon>Eukaryota</taxon>
        <taxon>Metamonada</taxon>
        <taxon>Preaxostyla</taxon>
        <taxon>Oxymonadida</taxon>
        <taxon>Streblomastigidae</taxon>
        <taxon>Streblomastix</taxon>
    </lineage>
</organism>
<evidence type="ECO:0000313" key="2">
    <source>
        <dbReference type="Proteomes" id="UP000324800"/>
    </source>
</evidence>
<name>A0A5J4UQ17_9EUKA</name>
<comment type="caution">
    <text evidence="1">The sequence shown here is derived from an EMBL/GenBank/DDBJ whole genome shotgun (WGS) entry which is preliminary data.</text>
</comment>